<proteinExistence type="predicted"/>
<organism evidence="2 3">
    <name type="scientific">Candidatus Sulfotelmatobacter kueseliae</name>
    <dbReference type="NCBI Taxonomy" id="2042962"/>
    <lineage>
        <taxon>Bacteria</taxon>
        <taxon>Pseudomonadati</taxon>
        <taxon>Acidobacteriota</taxon>
        <taxon>Terriglobia</taxon>
        <taxon>Terriglobales</taxon>
        <taxon>Candidatus Korobacteraceae</taxon>
        <taxon>Candidatus Sulfotelmatobacter</taxon>
    </lineage>
</organism>
<dbReference type="AlphaFoldDB" id="A0A2U3K1B3"/>
<name>A0A2U3K1B3_9BACT</name>
<dbReference type="Proteomes" id="UP000238701">
    <property type="component" value="Unassembled WGS sequence"/>
</dbReference>
<dbReference type="EMBL" id="OMOD01000022">
    <property type="protein sequence ID" value="SPF33455.1"/>
    <property type="molecule type" value="Genomic_DNA"/>
</dbReference>
<sequence length="62" mass="6925">MGALDILGTKGSGVGKYEQQWLRLSYQREIMRETKRVLVGSGLKHRQGPSRHVGHGLARAPR</sequence>
<reference evidence="3" key="1">
    <citation type="submission" date="2018-02" db="EMBL/GenBank/DDBJ databases">
        <authorList>
            <person name="Hausmann B."/>
        </authorList>
    </citation>
    <scope>NUCLEOTIDE SEQUENCE [LARGE SCALE GENOMIC DNA]</scope>
    <source>
        <strain evidence="3">Peat soil MAG SbA1</strain>
    </source>
</reference>
<evidence type="ECO:0000313" key="2">
    <source>
        <dbReference type="EMBL" id="SPF33455.1"/>
    </source>
</evidence>
<gene>
    <name evidence="2" type="ORF">SBA1_1180020</name>
</gene>
<protein>
    <submittedName>
        <fullName evidence="2">Uncharacterized protein</fullName>
    </submittedName>
</protein>
<feature type="region of interest" description="Disordered" evidence="1">
    <location>
        <begin position="40"/>
        <end position="62"/>
    </location>
</feature>
<accession>A0A2U3K1B3</accession>
<evidence type="ECO:0000256" key="1">
    <source>
        <dbReference type="SAM" id="MobiDB-lite"/>
    </source>
</evidence>
<feature type="compositionally biased region" description="Basic residues" evidence="1">
    <location>
        <begin position="43"/>
        <end position="54"/>
    </location>
</feature>
<evidence type="ECO:0000313" key="3">
    <source>
        <dbReference type="Proteomes" id="UP000238701"/>
    </source>
</evidence>